<sequence length="54" mass="6269">MPVNKVLETITSRYSLLEEFDEEIFNALVRGLILTPTHFVFELKSGMRVEEIVN</sequence>
<evidence type="ECO:0000313" key="1">
    <source>
        <dbReference type="EMBL" id="SPF41255.1"/>
    </source>
</evidence>
<protein>
    <submittedName>
        <fullName evidence="1">Uncharacterized protein</fullName>
    </submittedName>
</protein>
<dbReference type="Proteomes" id="UP000238916">
    <property type="component" value="Unassembled WGS sequence"/>
</dbReference>
<organism evidence="1 2">
    <name type="scientific">Candidatus Desulfosporosinus infrequens</name>
    <dbReference type="NCBI Taxonomy" id="2043169"/>
    <lineage>
        <taxon>Bacteria</taxon>
        <taxon>Bacillati</taxon>
        <taxon>Bacillota</taxon>
        <taxon>Clostridia</taxon>
        <taxon>Eubacteriales</taxon>
        <taxon>Desulfitobacteriaceae</taxon>
        <taxon>Desulfosporosinus</taxon>
    </lineage>
</organism>
<name>A0A2U3KNP1_9FIRM</name>
<dbReference type="EMBL" id="OMOF01000165">
    <property type="protein sequence ID" value="SPF41255.1"/>
    <property type="molecule type" value="Genomic_DNA"/>
</dbReference>
<accession>A0A2U3KNP1</accession>
<evidence type="ECO:0000313" key="2">
    <source>
        <dbReference type="Proteomes" id="UP000238916"/>
    </source>
</evidence>
<reference evidence="2" key="1">
    <citation type="submission" date="2018-02" db="EMBL/GenBank/DDBJ databases">
        <authorList>
            <person name="Hausmann B."/>
        </authorList>
    </citation>
    <scope>NUCLEOTIDE SEQUENCE [LARGE SCALE GENOMIC DNA]</scope>
    <source>
        <strain evidence="2">Peat soil MAG SbF1</strain>
    </source>
</reference>
<dbReference type="AlphaFoldDB" id="A0A2U3KNP1"/>
<gene>
    <name evidence="1" type="ORF">SBF1_2470013</name>
</gene>
<proteinExistence type="predicted"/>